<dbReference type="SUPFAM" id="SSF46689">
    <property type="entry name" value="Homeodomain-like"/>
    <property type="match status" value="1"/>
</dbReference>
<protein>
    <submittedName>
        <fullName evidence="4 5">AcrR family transcriptional regulator</fullName>
    </submittedName>
</protein>
<evidence type="ECO:0000313" key="7">
    <source>
        <dbReference type="Proteomes" id="UP000584325"/>
    </source>
</evidence>
<keyword evidence="6" id="KW-1185">Reference proteome</keyword>
<evidence type="ECO:0000313" key="5">
    <source>
        <dbReference type="EMBL" id="QCP13037.1"/>
    </source>
</evidence>
<dbReference type="GO" id="GO:0003700">
    <property type="term" value="F:DNA-binding transcription factor activity"/>
    <property type="evidence" value="ECO:0007669"/>
    <property type="project" value="TreeGrafter"/>
</dbReference>
<dbReference type="InterPro" id="IPR036271">
    <property type="entry name" value="Tet_transcr_reg_TetR-rel_C_sf"/>
</dbReference>
<dbReference type="GO" id="GO:0000976">
    <property type="term" value="F:transcription cis-regulatory region binding"/>
    <property type="evidence" value="ECO:0007669"/>
    <property type="project" value="TreeGrafter"/>
</dbReference>
<feature type="DNA-binding region" description="H-T-H motif" evidence="2">
    <location>
        <begin position="32"/>
        <end position="51"/>
    </location>
</feature>
<sequence>MSEEEGGKPPLRDRVFRAAAELFHAEGIRGVGVDAIARAAQTTKMGLYRQFGSKDELITEWVRNQVEQYTAVLDRLAGRWPDDPRRQLAGFAEFIADDVASATHRGCTFINTVAELPDAAHPARKLIEEHKARQLARLTKLCRAAGHPHPGRTALHLTLVLEGAQAVAQNGSAPDLRKRLLEIAAEIVG</sequence>
<reference evidence="5 6" key="1">
    <citation type="submission" date="2019-05" db="EMBL/GenBank/DDBJ databases">
        <title>Draft Genome Sequences of Six Type Strains of the Genus Massilia.</title>
        <authorList>
            <person name="Miess H."/>
            <person name="Frediansyhah A."/>
            <person name="Gross H."/>
        </authorList>
    </citation>
    <scope>NUCLEOTIDE SEQUENCE [LARGE SCALE GENOMIC DNA]</scope>
    <source>
        <strain evidence="5 6">DSMZ 26121</strain>
    </source>
</reference>
<evidence type="ECO:0000256" key="2">
    <source>
        <dbReference type="PROSITE-ProRule" id="PRU00335"/>
    </source>
</evidence>
<dbReference type="Proteomes" id="UP000584325">
    <property type="component" value="Unassembled WGS sequence"/>
</dbReference>
<dbReference type="EMBL" id="CP040017">
    <property type="protein sequence ID" value="QCP13037.1"/>
    <property type="molecule type" value="Genomic_DNA"/>
</dbReference>
<gene>
    <name evidence="5" type="ORF">FCL38_23275</name>
    <name evidence="4" type="ORF">FHS02_003753</name>
</gene>
<dbReference type="PANTHER" id="PTHR30055:SF200">
    <property type="entry name" value="HTH-TYPE TRANSCRIPTIONAL REPRESSOR BDCR"/>
    <property type="match status" value="1"/>
</dbReference>
<dbReference type="PROSITE" id="PS50977">
    <property type="entry name" value="HTH_TETR_2"/>
    <property type="match status" value="1"/>
</dbReference>
<organism evidence="4 7">
    <name type="scientific">Pseudoduganella umbonata</name>
    <dbReference type="NCBI Taxonomy" id="864828"/>
    <lineage>
        <taxon>Bacteria</taxon>
        <taxon>Pseudomonadati</taxon>
        <taxon>Pseudomonadota</taxon>
        <taxon>Betaproteobacteria</taxon>
        <taxon>Burkholderiales</taxon>
        <taxon>Oxalobacteraceae</taxon>
        <taxon>Telluria group</taxon>
        <taxon>Pseudoduganella</taxon>
    </lineage>
</organism>
<keyword evidence="1 2" id="KW-0238">DNA-binding</keyword>
<name>A0A4P8HT04_9BURK</name>
<dbReference type="PRINTS" id="PR00455">
    <property type="entry name" value="HTHTETR"/>
</dbReference>
<reference evidence="4 7" key="2">
    <citation type="submission" date="2020-08" db="EMBL/GenBank/DDBJ databases">
        <title>Genomic Encyclopedia of Type Strains, Phase III (KMG-III): the genomes of soil and plant-associated and newly described type strains.</title>
        <authorList>
            <person name="Whitman W."/>
        </authorList>
    </citation>
    <scope>NUCLEOTIDE SEQUENCE [LARGE SCALE GENOMIC DNA]</scope>
    <source>
        <strain evidence="4 7">CECT 7753</strain>
    </source>
</reference>
<feature type="domain" description="HTH tetR-type" evidence="3">
    <location>
        <begin position="9"/>
        <end position="69"/>
    </location>
</feature>
<dbReference type="InterPro" id="IPR001647">
    <property type="entry name" value="HTH_TetR"/>
</dbReference>
<dbReference type="Pfam" id="PF00440">
    <property type="entry name" value="TetR_N"/>
    <property type="match status" value="1"/>
</dbReference>
<evidence type="ECO:0000256" key="1">
    <source>
        <dbReference type="ARBA" id="ARBA00023125"/>
    </source>
</evidence>
<dbReference type="InterPro" id="IPR050109">
    <property type="entry name" value="HTH-type_TetR-like_transc_reg"/>
</dbReference>
<evidence type="ECO:0000313" key="6">
    <source>
        <dbReference type="Proteomes" id="UP000298763"/>
    </source>
</evidence>
<dbReference type="SUPFAM" id="SSF48498">
    <property type="entry name" value="Tetracyclin repressor-like, C-terminal domain"/>
    <property type="match status" value="1"/>
</dbReference>
<dbReference type="PANTHER" id="PTHR30055">
    <property type="entry name" value="HTH-TYPE TRANSCRIPTIONAL REGULATOR RUTR"/>
    <property type="match status" value="1"/>
</dbReference>
<dbReference type="InterPro" id="IPR009057">
    <property type="entry name" value="Homeodomain-like_sf"/>
</dbReference>
<dbReference type="Gene3D" id="1.10.357.10">
    <property type="entry name" value="Tetracycline Repressor, domain 2"/>
    <property type="match status" value="1"/>
</dbReference>
<evidence type="ECO:0000259" key="3">
    <source>
        <dbReference type="PROSITE" id="PS50977"/>
    </source>
</evidence>
<dbReference type="RefSeq" id="WP_137315831.1">
    <property type="nucleotide sequence ID" value="NZ_CP040017.1"/>
</dbReference>
<proteinExistence type="predicted"/>
<dbReference type="AlphaFoldDB" id="A0A4P8HT04"/>
<dbReference type="Proteomes" id="UP000298763">
    <property type="component" value="Chromosome"/>
</dbReference>
<dbReference type="EMBL" id="JACHXS010000007">
    <property type="protein sequence ID" value="MBB3222915.1"/>
    <property type="molecule type" value="Genomic_DNA"/>
</dbReference>
<accession>A0A4P8HT04</accession>
<dbReference type="OrthoDB" id="116240at2"/>
<evidence type="ECO:0000313" key="4">
    <source>
        <dbReference type="EMBL" id="MBB3222915.1"/>
    </source>
</evidence>